<reference evidence="3" key="1">
    <citation type="submission" date="2025-08" db="UniProtKB">
        <authorList>
            <consortium name="RefSeq"/>
        </authorList>
    </citation>
    <scope>IDENTIFICATION</scope>
</reference>
<accession>A0A7E5WBE6</accession>
<keyword evidence="2" id="KW-1185">Reference proteome</keyword>
<evidence type="ECO:0000313" key="2">
    <source>
        <dbReference type="Proteomes" id="UP000322000"/>
    </source>
</evidence>
<proteinExistence type="predicted"/>
<evidence type="ECO:0000259" key="1">
    <source>
        <dbReference type="Pfam" id="PF26215"/>
    </source>
</evidence>
<name>A0A7E5WBE6_TRINI</name>
<feature type="domain" description="Helix-turn-helix" evidence="1">
    <location>
        <begin position="37"/>
        <end position="76"/>
    </location>
</feature>
<sequence length="126" mass="14140">MEEESEGKLPFLDVLVIREPNGRVTHTVYRKPTHTDRYLRADSHHHHSHLSSVPRTLLNRALALCDHKYVEAELRHQSVGIPSYYADSVEMPAPVGIGRGHAVDAPIRSATCIPIVANSYRIHTVC</sequence>
<dbReference type="Pfam" id="PF26215">
    <property type="entry name" value="HTH_animal"/>
    <property type="match status" value="1"/>
</dbReference>
<dbReference type="KEGG" id="tnl:113500795"/>
<dbReference type="GeneID" id="113500795"/>
<dbReference type="OrthoDB" id="6782675at2759"/>
<evidence type="ECO:0000313" key="3">
    <source>
        <dbReference type="RefSeq" id="XP_026737496.1"/>
    </source>
</evidence>
<dbReference type="Proteomes" id="UP000322000">
    <property type="component" value="Chromosome 14"/>
</dbReference>
<dbReference type="InterPro" id="IPR058912">
    <property type="entry name" value="HTH_animal"/>
</dbReference>
<dbReference type="PANTHER" id="PTHR21301:SF11">
    <property type="entry name" value="GIY-YIG DOMAIN-CONTAINING PROTEIN"/>
    <property type="match status" value="1"/>
</dbReference>
<organism evidence="2 3">
    <name type="scientific">Trichoplusia ni</name>
    <name type="common">Cabbage looper</name>
    <dbReference type="NCBI Taxonomy" id="7111"/>
    <lineage>
        <taxon>Eukaryota</taxon>
        <taxon>Metazoa</taxon>
        <taxon>Ecdysozoa</taxon>
        <taxon>Arthropoda</taxon>
        <taxon>Hexapoda</taxon>
        <taxon>Insecta</taxon>
        <taxon>Pterygota</taxon>
        <taxon>Neoptera</taxon>
        <taxon>Endopterygota</taxon>
        <taxon>Lepidoptera</taxon>
        <taxon>Glossata</taxon>
        <taxon>Ditrysia</taxon>
        <taxon>Noctuoidea</taxon>
        <taxon>Noctuidae</taxon>
        <taxon>Plusiinae</taxon>
        <taxon>Trichoplusia</taxon>
    </lineage>
</organism>
<protein>
    <submittedName>
        <fullName evidence="3">Uncharacterized protein LOC113500795</fullName>
    </submittedName>
</protein>
<dbReference type="RefSeq" id="XP_026737496.1">
    <property type="nucleotide sequence ID" value="XM_026881695.1"/>
</dbReference>
<dbReference type="PANTHER" id="PTHR21301">
    <property type="entry name" value="REVERSE TRANSCRIPTASE"/>
    <property type="match status" value="1"/>
</dbReference>
<dbReference type="AlphaFoldDB" id="A0A7E5WBE6"/>
<gene>
    <name evidence="3" type="primary">LOC113500795</name>
</gene>
<dbReference type="InParanoid" id="A0A7E5WBE6"/>